<reference evidence="1" key="1">
    <citation type="submission" date="2014-11" db="EMBL/GenBank/DDBJ databases">
        <authorList>
            <person name="Amaro Gonzalez C."/>
        </authorList>
    </citation>
    <scope>NUCLEOTIDE SEQUENCE</scope>
</reference>
<reference evidence="1" key="2">
    <citation type="journal article" date="2015" name="Fish Shellfish Immunol.">
        <title>Early steps in the European eel (Anguilla anguilla)-Vibrio vulnificus interaction in the gills: Role of the RtxA13 toxin.</title>
        <authorList>
            <person name="Callol A."/>
            <person name="Pajuelo D."/>
            <person name="Ebbesson L."/>
            <person name="Teles M."/>
            <person name="MacKenzie S."/>
            <person name="Amaro C."/>
        </authorList>
    </citation>
    <scope>NUCLEOTIDE SEQUENCE</scope>
</reference>
<accession>A0A0E9T9U9</accession>
<name>A0A0E9T9U9_ANGAN</name>
<proteinExistence type="predicted"/>
<evidence type="ECO:0000313" key="1">
    <source>
        <dbReference type="EMBL" id="JAH50396.1"/>
    </source>
</evidence>
<organism evidence="1">
    <name type="scientific">Anguilla anguilla</name>
    <name type="common">European freshwater eel</name>
    <name type="synonym">Muraena anguilla</name>
    <dbReference type="NCBI Taxonomy" id="7936"/>
    <lineage>
        <taxon>Eukaryota</taxon>
        <taxon>Metazoa</taxon>
        <taxon>Chordata</taxon>
        <taxon>Craniata</taxon>
        <taxon>Vertebrata</taxon>
        <taxon>Euteleostomi</taxon>
        <taxon>Actinopterygii</taxon>
        <taxon>Neopterygii</taxon>
        <taxon>Teleostei</taxon>
        <taxon>Anguilliformes</taxon>
        <taxon>Anguillidae</taxon>
        <taxon>Anguilla</taxon>
    </lineage>
</organism>
<sequence>MKTAHSISWL</sequence>
<dbReference type="EMBL" id="GBXM01058181">
    <property type="protein sequence ID" value="JAH50396.1"/>
    <property type="molecule type" value="Transcribed_RNA"/>
</dbReference>
<protein>
    <submittedName>
        <fullName evidence="1">Uncharacterized protein</fullName>
    </submittedName>
</protein>